<dbReference type="GO" id="GO:0046103">
    <property type="term" value="P:inosine biosynthetic process"/>
    <property type="evidence" value="ECO:0007669"/>
    <property type="project" value="TreeGrafter"/>
</dbReference>
<protein>
    <submittedName>
        <fullName evidence="6">Metallo-dependent hydrolase</fullName>
    </submittedName>
</protein>
<dbReference type="GO" id="GO:0004000">
    <property type="term" value="F:adenosine deaminase activity"/>
    <property type="evidence" value="ECO:0007669"/>
    <property type="project" value="TreeGrafter"/>
</dbReference>
<dbReference type="InterPro" id="IPR032466">
    <property type="entry name" value="Metal_Hydrolase"/>
</dbReference>
<evidence type="ECO:0000313" key="6">
    <source>
        <dbReference type="EMBL" id="KAF2705923.1"/>
    </source>
</evidence>
<keyword evidence="3 6" id="KW-0378">Hydrolase</keyword>
<dbReference type="PANTHER" id="PTHR11409:SF37">
    <property type="entry name" value="ADENOSINE DEAMINASE DOMAIN-CONTAINING PROTEIN"/>
    <property type="match status" value="1"/>
</dbReference>
<feature type="domain" description="Adenosine deaminase" evidence="5">
    <location>
        <begin position="338"/>
        <end position="639"/>
    </location>
</feature>
<evidence type="ECO:0000259" key="5">
    <source>
        <dbReference type="Pfam" id="PF00962"/>
    </source>
</evidence>
<evidence type="ECO:0000256" key="1">
    <source>
        <dbReference type="ARBA" id="ARBA00001947"/>
    </source>
</evidence>
<name>A0A6G1JZZ5_9PLEO</name>
<evidence type="ECO:0000256" key="3">
    <source>
        <dbReference type="ARBA" id="ARBA00022801"/>
    </source>
</evidence>
<evidence type="ECO:0000313" key="7">
    <source>
        <dbReference type="Proteomes" id="UP000799428"/>
    </source>
</evidence>
<dbReference type="Proteomes" id="UP000799428">
    <property type="component" value="Unassembled WGS sequence"/>
</dbReference>
<dbReference type="EMBL" id="MU005777">
    <property type="protein sequence ID" value="KAF2705923.1"/>
    <property type="molecule type" value="Genomic_DNA"/>
</dbReference>
<dbReference type="OrthoDB" id="7202371at2759"/>
<dbReference type="AlphaFoldDB" id="A0A6G1JZZ5"/>
<reference evidence="6" key="1">
    <citation type="journal article" date="2020" name="Stud. Mycol.">
        <title>101 Dothideomycetes genomes: a test case for predicting lifestyles and emergence of pathogens.</title>
        <authorList>
            <person name="Haridas S."/>
            <person name="Albert R."/>
            <person name="Binder M."/>
            <person name="Bloem J."/>
            <person name="Labutti K."/>
            <person name="Salamov A."/>
            <person name="Andreopoulos B."/>
            <person name="Baker S."/>
            <person name="Barry K."/>
            <person name="Bills G."/>
            <person name="Bluhm B."/>
            <person name="Cannon C."/>
            <person name="Castanera R."/>
            <person name="Culley D."/>
            <person name="Daum C."/>
            <person name="Ezra D."/>
            <person name="Gonzalez J."/>
            <person name="Henrissat B."/>
            <person name="Kuo A."/>
            <person name="Liang C."/>
            <person name="Lipzen A."/>
            <person name="Lutzoni F."/>
            <person name="Magnuson J."/>
            <person name="Mondo S."/>
            <person name="Nolan M."/>
            <person name="Ohm R."/>
            <person name="Pangilinan J."/>
            <person name="Park H.-J."/>
            <person name="Ramirez L."/>
            <person name="Alfaro M."/>
            <person name="Sun H."/>
            <person name="Tritt A."/>
            <person name="Yoshinaga Y."/>
            <person name="Zwiers L.-H."/>
            <person name="Turgeon B."/>
            <person name="Goodwin S."/>
            <person name="Spatafora J."/>
            <person name="Crous P."/>
            <person name="Grigoriev I."/>
        </authorList>
    </citation>
    <scope>NUCLEOTIDE SEQUENCE</scope>
    <source>
        <strain evidence="6">CBS 279.74</strain>
    </source>
</reference>
<keyword evidence="2" id="KW-0479">Metal-binding</keyword>
<dbReference type="GO" id="GO:0046872">
    <property type="term" value="F:metal ion binding"/>
    <property type="evidence" value="ECO:0007669"/>
    <property type="project" value="UniProtKB-KW"/>
</dbReference>
<keyword evidence="7" id="KW-1185">Reference proteome</keyword>
<evidence type="ECO:0000256" key="2">
    <source>
        <dbReference type="ARBA" id="ARBA00022723"/>
    </source>
</evidence>
<dbReference type="GO" id="GO:0006154">
    <property type="term" value="P:adenosine catabolic process"/>
    <property type="evidence" value="ECO:0007669"/>
    <property type="project" value="TreeGrafter"/>
</dbReference>
<sequence>MSPADLREKKKKRKRSSKSPMPTTRSSFKMAAKGDGNIATTRDVKDKPPPEASETLETPEQIEAKRKKAEQDKKIEAAHDVFADALNPNGPETIKYAKERIDLLKVEEDQSWDRVARREAGNTEKKAGAILLAIREYERDNTFGNVPSEALPGPETLDMGGQFLTNKVRIEKQSKVYEIATEVPKGALLHLHFNAELHPTRLLEEARDMKNMCIRSIRPILSEEDLQLTEMVFSVKPEGTEFTNIFSAKYTGTATNWKGVNEDKTIWMRWSTFQDEFKQRYGDQYTMKDSTVLNSETLPNSSEQGPVSLEPAEIWLLQKMVLSEEEAYSPSQTVNGVWARFNQATRCFKGLLNYEKVYKWYISNAIEHLIREKIMYAELRPMLLDKAIPTTDGTNSISNAGQMQLIVEGVTEKKKELEANNKGDLFPFGLKIVYCTPRSIPKFMMQKEMRDCIALKIQYPDLICGFDLVGAEDRPNNIGYYYEELVAFQKTCKELNLDIPFLFHAGETLLDTGGSKDPNNSNLFDASLLKSKRIGHGFSLLKHPHLLEHFRKTETQPGICIELCPISNELLHLCRNIKEHPYPELLAAGIPCTVNSDNPSLFSNSMSHEFYQIIVGSPSMSIHSWKQLALWSLEYSCLTPPEIARGTDIFLRDWNIFCEHVVKKYGTLGTFAGGVFMINKDKALEEYKVSAKSV</sequence>
<gene>
    <name evidence="6" type="ORF">K504DRAFT_471364</name>
</gene>
<dbReference type="Pfam" id="PF00962">
    <property type="entry name" value="A_deaminase"/>
    <property type="match status" value="1"/>
</dbReference>
<dbReference type="InterPro" id="IPR006330">
    <property type="entry name" value="Ado/ade_deaminase"/>
</dbReference>
<accession>A0A6G1JZZ5</accession>
<evidence type="ECO:0000256" key="4">
    <source>
        <dbReference type="SAM" id="MobiDB-lite"/>
    </source>
</evidence>
<proteinExistence type="predicted"/>
<dbReference type="InterPro" id="IPR001365">
    <property type="entry name" value="A_deaminase_dom"/>
</dbReference>
<organism evidence="6 7">
    <name type="scientific">Pleomassaria siparia CBS 279.74</name>
    <dbReference type="NCBI Taxonomy" id="1314801"/>
    <lineage>
        <taxon>Eukaryota</taxon>
        <taxon>Fungi</taxon>
        <taxon>Dikarya</taxon>
        <taxon>Ascomycota</taxon>
        <taxon>Pezizomycotina</taxon>
        <taxon>Dothideomycetes</taxon>
        <taxon>Pleosporomycetidae</taxon>
        <taxon>Pleosporales</taxon>
        <taxon>Pleomassariaceae</taxon>
        <taxon>Pleomassaria</taxon>
    </lineage>
</organism>
<dbReference type="PANTHER" id="PTHR11409">
    <property type="entry name" value="ADENOSINE DEAMINASE"/>
    <property type="match status" value="1"/>
</dbReference>
<dbReference type="SUPFAM" id="SSF51556">
    <property type="entry name" value="Metallo-dependent hydrolases"/>
    <property type="match status" value="1"/>
</dbReference>
<comment type="cofactor">
    <cofactor evidence="1">
        <name>Zn(2+)</name>
        <dbReference type="ChEBI" id="CHEBI:29105"/>
    </cofactor>
</comment>
<feature type="region of interest" description="Disordered" evidence="4">
    <location>
        <begin position="1"/>
        <end position="73"/>
    </location>
</feature>
<dbReference type="Gene3D" id="3.20.20.140">
    <property type="entry name" value="Metal-dependent hydrolases"/>
    <property type="match status" value="1"/>
</dbReference>